<gene>
    <name evidence="1" type="ORF">QZM56_33240</name>
</gene>
<dbReference type="RefSeq" id="WP_137910038.1">
    <property type="nucleotide sequence ID" value="NZ_CADEUY010000005.1"/>
</dbReference>
<comment type="caution">
    <text evidence="1">The sequence shown here is derived from an EMBL/GenBank/DDBJ whole genome shotgun (WGS) entry which is preliminary data.</text>
</comment>
<sequence>MAARSVAAIFSNNTKFDLLLVQSGVEMGHWVTEPPGTIASGAEGQWETDSEGMAGTMGYLKYKFTNETGTHTVFVSWSNPYSQASNFEISCDAAGVKPGYTGGKGDNADVNYYLNQA</sequence>
<evidence type="ECO:0000313" key="2">
    <source>
        <dbReference type="Proteomes" id="UP001172109"/>
    </source>
</evidence>
<dbReference type="Gene3D" id="2.60.270.50">
    <property type="match status" value="1"/>
</dbReference>
<dbReference type="Proteomes" id="UP001172109">
    <property type="component" value="Unassembled WGS sequence"/>
</dbReference>
<name>A0AAP4R8D0_9BURK</name>
<accession>A0AAP4R8D0</accession>
<evidence type="ECO:0000313" key="1">
    <source>
        <dbReference type="EMBL" id="MDN7569374.1"/>
    </source>
</evidence>
<reference evidence="1" key="1">
    <citation type="submission" date="2023-07" db="EMBL/GenBank/DDBJ databases">
        <title>A collection of bacterial strains from the Burkholderia cepacia Research Laboratory and Repository.</title>
        <authorList>
            <person name="Lipuma J."/>
            <person name="Spilker T."/>
            <person name="Caverly L."/>
        </authorList>
    </citation>
    <scope>NUCLEOTIDE SEQUENCE</scope>
    <source>
        <strain evidence="1">AU44979</strain>
    </source>
</reference>
<protein>
    <submittedName>
        <fullName evidence="1">Crystal protein ET79</fullName>
    </submittedName>
</protein>
<organism evidence="1 2">
    <name type="scientific">Burkholderia contaminans</name>
    <dbReference type="NCBI Taxonomy" id="488447"/>
    <lineage>
        <taxon>Bacteria</taxon>
        <taxon>Pseudomonadati</taxon>
        <taxon>Pseudomonadota</taxon>
        <taxon>Betaproteobacteria</taxon>
        <taxon>Burkholderiales</taxon>
        <taxon>Burkholderiaceae</taxon>
        <taxon>Burkholderia</taxon>
        <taxon>Burkholderia cepacia complex</taxon>
    </lineage>
</organism>
<dbReference type="EMBL" id="JAUJQS010000035">
    <property type="protein sequence ID" value="MDN7569374.1"/>
    <property type="molecule type" value="Genomic_DNA"/>
</dbReference>
<dbReference type="AlphaFoldDB" id="A0AAP4R8D0"/>
<proteinExistence type="predicted"/>